<name>A0ABR2WKI6_9FUNG</name>
<keyword evidence="3" id="KW-1185">Reference proteome</keyword>
<dbReference type="CDD" id="cd12087">
    <property type="entry name" value="TM_EGFR-like"/>
    <property type="match status" value="1"/>
</dbReference>
<evidence type="ECO:0000313" key="2">
    <source>
        <dbReference type="EMBL" id="KAK9762034.1"/>
    </source>
</evidence>
<protein>
    <submittedName>
        <fullName evidence="2">Uncharacterized protein</fullName>
    </submittedName>
</protein>
<organism evidence="2 3">
    <name type="scientific">Basidiobolus ranarum</name>
    <dbReference type="NCBI Taxonomy" id="34480"/>
    <lineage>
        <taxon>Eukaryota</taxon>
        <taxon>Fungi</taxon>
        <taxon>Fungi incertae sedis</taxon>
        <taxon>Zoopagomycota</taxon>
        <taxon>Entomophthoromycotina</taxon>
        <taxon>Basidiobolomycetes</taxon>
        <taxon>Basidiobolales</taxon>
        <taxon>Basidiobolaceae</taxon>
        <taxon>Basidiobolus</taxon>
    </lineage>
</organism>
<evidence type="ECO:0000256" key="1">
    <source>
        <dbReference type="SAM" id="Phobius"/>
    </source>
</evidence>
<gene>
    <name evidence="2" type="ORF">K7432_012608</name>
</gene>
<feature type="transmembrane region" description="Helical" evidence="1">
    <location>
        <begin position="279"/>
        <end position="301"/>
    </location>
</feature>
<dbReference type="Proteomes" id="UP001479436">
    <property type="component" value="Unassembled WGS sequence"/>
</dbReference>
<proteinExistence type="predicted"/>
<evidence type="ECO:0000313" key="3">
    <source>
        <dbReference type="Proteomes" id="UP001479436"/>
    </source>
</evidence>
<keyword evidence="1" id="KW-0472">Membrane</keyword>
<dbReference type="EMBL" id="JASJQH010001120">
    <property type="protein sequence ID" value="KAK9762034.1"/>
    <property type="molecule type" value="Genomic_DNA"/>
</dbReference>
<keyword evidence="1" id="KW-1133">Transmembrane helix</keyword>
<keyword evidence="1" id="KW-0812">Transmembrane</keyword>
<sequence>MSNTTVSTSMASYFCSVNKACPIQGHKCHYDKYCMSDVSTSDASCTKENAKPFVARISDTYTYFCNIPTELTAQVTEESQCAPWETYHHGVCLLKECNAVETACRQGDASQCKAVGVMAKDDLNCFIGTPHKSNNVATSMASYYCKADTVCPLAGYSCHYDKYCIPDVSAQAGCGKENATPFVARLNSTYTYFCDIPQSINVQTSAATDCASWETYHAGYCFLKQCTVEQKACKDGNDAQCKTLGVQAANINCFAATAHGSATKVTQGVKSSGLSGGEIAGTVIGSVVGIALLGAAALFFVRRSKRNKASSAARAGGEVLPVYQSSDNVTQIRDEKVRL</sequence>
<comment type="caution">
    <text evidence="2">The sequence shown here is derived from an EMBL/GenBank/DDBJ whole genome shotgun (WGS) entry which is preliminary data.</text>
</comment>
<reference evidence="2 3" key="1">
    <citation type="submission" date="2023-04" db="EMBL/GenBank/DDBJ databases">
        <title>Genome of Basidiobolus ranarum AG-B5.</title>
        <authorList>
            <person name="Stajich J.E."/>
            <person name="Carter-House D."/>
            <person name="Gryganskyi A."/>
        </authorList>
    </citation>
    <scope>NUCLEOTIDE SEQUENCE [LARGE SCALE GENOMIC DNA]</scope>
    <source>
        <strain evidence="2 3">AG-B5</strain>
    </source>
</reference>
<accession>A0ABR2WKI6</accession>
<dbReference type="NCBIfam" id="TIGR01167">
    <property type="entry name" value="LPXTG_anchor"/>
    <property type="match status" value="1"/>
</dbReference>